<dbReference type="AlphaFoldDB" id="A0A5C2SEL9"/>
<gene>
    <name evidence="2" type="ORF">L227DRAFT_609439</name>
</gene>
<evidence type="ECO:0000313" key="3">
    <source>
        <dbReference type="Proteomes" id="UP000313359"/>
    </source>
</evidence>
<accession>A0A5C2SEL9</accession>
<dbReference type="EMBL" id="ML122259">
    <property type="protein sequence ID" value="RPD62192.1"/>
    <property type="molecule type" value="Genomic_DNA"/>
</dbReference>
<evidence type="ECO:0000313" key="2">
    <source>
        <dbReference type="EMBL" id="RPD62192.1"/>
    </source>
</evidence>
<protein>
    <submittedName>
        <fullName evidence="2">Uncharacterized protein</fullName>
    </submittedName>
</protein>
<evidence type="ECO:0000256" key="1">
    <source>
        <dbReference type="SAM" id="Phobius"/>
    </source>
</evidence>
<organism evidence="2 3">
    <name type="scientific">Lentinus tigrinus ALCF2SS1-6</name>
    <dbReference type="NCBI Taxonomy" id="1328759"/>
    <lineage>
        <taxon>Eukaryota</taxon>
        <taxon>Fungi</taxon>
        <taxon>Dikarya</taxon>
        <taxon>Basidiomycota</taxon>
        <taxon>Agaricomycotina</taxon>
        <taxon>Agaricomycetes</taxon>
        <taxon>Polyporales</taxon>
        <taxon>Polyporaceae</taxon>
        <taxon>Lentinus</taxon>
    </lineage>
</organism>
<keyword evidence="1" id="KW-0472">Membrane</keyword>
<sequence length="94" mass="10624">MFWGNYVAMIGGASIFTPLRLVILGYKFDGLLGRSDLRACLFPRTPRDSLTSSDVKHTLSTPAMHYLLREYGYKETKVFIPKAERMEECMADAG</sequence>
<dbReference type="Proteomes" id="UP000313359">
    <property type="component" value="Unassembled WGS sequence"/>
</dbReference>
<feature type="transmembrane region" description="Helical" evidence="1">
    <location>
        <begin position="6"/>
        <end position="26"/>
    </location>
</feature>
<name>A0A5C2SEL9_9APHY</name>
<reference evidence="2" key="1">
    <citation type="journal article" date="2018" name="Genome Biol. Evol.">
        <title>Genomics and development of Lentinus tigrinus, a white-rot wood-decaying mushroom with dimorphic fruiting bodies.</title>
        <authorList>
            <person name="Wu B."/>
            <person name="Xu Z."/>
            <person name="Knudson A."/>
            <person name="Carlson A."/>
            <person name="Chen N."/>
            <person name="Kovaka S."/>
            <person name="LaButti K."/>
            <person name="Lipzen A."/>
            <person name="Pennachio C."/>
            <person name="Riley R."/>
            <person name="Schakwitz W."/>
            <person name="Umezawa K."/>
            <person name="Ohm R.A."/>
            <person name="Grigoriev I.V."/>
            <person name="Nagy L.G."/>
            <person name="Gibbons J."/>
            <person name="Hibbett D."/>
        </authorList>
    </citation>
    <scope>NUCLEOTIDE SEQUENCE [LARGE SCALE GENOMIC DNA]</scope>
    <source>
        <strain evidence="2">ALCF2SS1-6</strain>
    </source>
</reference>
<dbReference type="OrthoDB" id="2536714at2759"/>
<keyword evidence="3" id="KW-1185">Reference proteome</keyword>
<keyword evidence="1" id="KW-1133">Transmembrane helix</keyword>
<keyword evidence="1" id="KW-0812">Transmembrane</keyword>
<proteinExistence type="predicted"/>